<sequence length="236" mass="26521">MAEYSSEAMVTHASRQFVEEIKPILDDAHFQQMKSAFTATGRGQPPKLQLVPLTNKLLLQLVPLTNKLLLQLDLLRLETGRDWSDLVSFLPKVFDVNLLQGLEIKAEIEGTVKEATKLGNKTGLELEAFLDVDAGRCIMGRNVGVHLLKHRITRNHLLNPDLLEDLDRPSELVNGMVLDLISFHKKENLSLTSARFLHRLFLDTTLCLHHFLLLAEHSQSNLQQTCLPCTPVSSST</sequence>
<dbReference type="AlphaFoldDB" id="A0AAN9C0U0"/>
<dbReference type="Proteomes" id="UP001374579">
    <property type="component" value="Unassembled WGS sequence"/>
</dbReference>
<evidence type="ECO:0000313" key="2">
    <source>
        <dbReference type="EMBL" id="KAK7114900.1"/>
    </source>
</evidence>
<protein>
    <submittedName>
        <fullName evidence="2">Uncharacterized protein</fullName>
    </submittedName>
</protein>
<accession>A0AAN9C0U0</accession>
<keyword evidence="3" id="KW-1185">Reference proteome</keyword>
<proteinExistence type="predicted"/>
<evidence type="ECO:0000313" key="3">
    <source>
        <dbReference type="Proteomes" id="UP001374579"/>
    </source>
</evidence>
<evidence type="ECO:0000313" key="1">
    <source>
        <dbReference type="EMBL" id="KAK7090865.1"/>
    </source>
</evidence>
<dbReference type="EMBL" id="JBAMIC010000001">
    <property type="protein sequence ID" value="KAK7114900.1"/>
    <property type="molecule type" value="Genomic_DNA"/>
</dbReference>
<comment type="caution">
    <text evidence="2">The sequence shown here is derived from an EMBL/GenBank/DDBJ whole genome shotgun (WGS) entry which is preliminary data.</text>
</comment>
<name>A0AAN9C0U0_9CAEN</name>
<organism evidence="2 3">
    <name type="scientific">Littorina saxatilis</name>
    <dbReference type="NCBI Taxonomy" id="31220"/>
    <lineage>
        <taxon>Eukaryota</taxon>
        <taxon>Metazoa</taxon>
        <taxon>Spiralia</taxon>
        <taxon>Lophotrochozoa</taxon>
        <taxon>Mollusca</taxon>
        <taxon>Gastropoda</taxon>
        <taxon>Caenogastropoda</taxon>
        <taxon>Littorinimorpha</taxon>
        <taxon>Littorinoidea</taxon>
        <taxon>Littorinidae</taxon>
        <taxon>Littorina</taxon>
    </lineage>
</organism>
<dbReference type="EMBL" id="JBAMIC010000024">
    <property type="protein sequence ID" value="KAK7090865.1"/>
    <property type="molecule type" value="Genomic_DNA"/>
</dbReference>
<reference evidence="2 3" key="1">
    <citation type="submission" date="2024-02" db="EMBL/GenBank/DDBJ databases">
        <title>Chromosome-scale genome assembly of the rough periwinkle Littorina saxatilis.</title>
        <authorList>
            <person name="De Jode A."/>
            <person name="Faria R."/>
            <person name="Formenti G."/>
            <person name="Sims Y."/>
            <person name="Smith T.P."/>
            <person name="Tracey A."/>
            <person name="Wood J.M.D."/>
            <person name="Zagrodzka Z.B."/>
            <person name="Johannesson K."/>
            <person name="Butlin R.K."/>
            <person name="Leder E.H."/>
        </authorList>
    </citation>
    <scope>NUCLEOTIDE SEQUENCE [LARGE SCALE GENOMIC DNA]</scope>
    <source>
        <strain evidence="2">Snail1</strain>
        <tissue evidence="2">Muscle</tissue>
    </source>
</reference>
<gene>
    <name evidence="2" type="ORF">V1264_000881</name>
    <name evidence="1" type="ORF">V1264_010609</name>
</gene>